<keyword evidence="3" id="KW-0808">Transferase</keyword>
<dbReference type="PROSITE" id="PS00107">
    <property type="entry name" value="PROTEIN_KINASE_ATP"/>
    <property type="match status" value="1"/>
</dbReference>
<dbReference type="EMBL" id="CCKQ01019609">
    <property type="protein sequence ID" value="CDW91629.1"/>
    <property type="molecule type" value="Genomic_DNA"/>
</dbReference>
<dbReference type="Proteomes" id="UP000039865">
    <property type="component" value="Unassembled WGS sequence"/>
</dbReference>
<evidence type="ECO:0000256" key="9">
    <source>
        <dbReference type="PROSITE-ProRule" id="PRU10141"/>
    </source>
</evidence>
<dbReference type="GO" id="GO:0005524">
    <property type="term" value="F:ATP binding"/>
    <property type="evidence" value="ECO:0007669"/>
    <property type="project" value="UniProtKB-UniRule"/>
</dbReference>
<evidence type="ECO:0000313" key="12">
    <source>
        <dbReference type="EMBL" id="CDW91629.1"/>
    </source>
</evidence>
<evidence type="ECO:0000256" key="1">
    <source>
        <dbReference type="ARBA" id="ARBA00012513"/>
    </source>
</evidence>
<keyword evidence="6 9" id="KW-0067">ATP-binding</keyword>
<evidence type="ECO:0000313" key="13">
    <source>
        <dbReference type="Proteomes" id="UP000039865"/>
    </source>
</evidence>
<dbReference type="OrthoDB" id="2649at2759"/>
<dbReference type="SUPFAM" id="SSF56112">
    <property type="entry name" value="Protein kinase-like (PK-like)"/>
    <property type="match status" value="1"/>
</dbReference>
<dbReference type="PANTHER" id="PTHR47634">
    <property type="entry name" value="PROTEIN KINASE DOMAIN-CONTAINING PROTEIN-RELATED"/>
    <property type="match status" value="1"/>
</dbReference>
<feature type="compositionally biased region" description="Basic and acidic residues" evidence="10">
    <location>
        <begin position="771"/>
        <end position="781"/>
    </location>
</feature>
<evidence type="ECO:0000256" key="4">
    <source>
        <dbReference type="ARBA" id="ARBA00022741"/>
    </source>
</evidence>
<evidence type="ECO:0000256" key="5">
    <source>
        <dbReference type="ARBA" id="ARBA00022777"/>
    </source>
</evidence>
<protein>
    <recommendedName>
        <fullName evidence="1">non-specific serine/threonine protein kinase</fullName>
        <ecNumber evidence="1">2.7.11.1</ecNumber>
    </recommendedName>
</protein>
<proteinExistence type="predicted"/>
<dbReference type="FunFam" id="1.10.510.10:FF:000275">
    <property type="entry name" value="SRSF protein kinase 2 isoform X3"/>
    <property type="match status" value="1"/>
</dbReference>
<dbReference type="Pfam" id="PF00069">
    <property type="entry name" value="Pkinase"/>
    <property type="match status" value="2"/>
</dbReference>
<feature type="binding site" evidence="9">
    <location>
        <position position="202"/>
    </location>
    <ligand>
        <name>ATP</name>
        <dbReference type="ChEBI" id="CHEBI:30616"/>
    </ligand>
</feature>
<dbReference type="EC" id="2.7.11.1" evidence="1"/>
<dbReference type="PROSITE" id="PS00108">
    <property type="entry name" value="PROTEIN_KINASE_ST"/>
    <property type="match status" value="1"/>
</dbReference>
<feature type="compositionally biased region" description="Polar residues" evidence="10">
    <location>
        <begin position="108"/>
        <end position="117"/>
    </location>
</feature>
<dbReference type="InterPro" id="IPR051334">
    <property type="entry name" value="SRPK"/>
</dbReference>
<dbReference type="InterPro" id="IPR017441">
    <property type="entry name" value="Protein_kinase_ATP_BS"/>
</dbReference>
<dbReference type="InterPro" id="IPR008271">
    <property type="entry name" value="Ser/Thr_kinase_AS"/>
</dbReference>
<accession>A0A078BB62</accession>
<feature type="domain" description="Protein kinase" evidence="11">
    <location>
        <begin position="173"/>
        <end position="705"/>
    </location>
</feature>
<dbReference type="GO" id="GO:0000245">
    <property type="term" value="P:spliceosomal complex assembly"/>
    <property type="evidence" value="ECO:0007669"/>
    <property type="project" value="TreeGrafter"/>
</dbReference>
<dbReference type="GO" id="GO:0004674">
    <property type="term" value="F:protein serine/threonine kinase activity"/>
    <property type="evidence" value="ECO:0007669"/>
    <property type="project" value="UniProtKB-KW"/>
</dbReference>
<evidence type="ECO:0000256" key="10">
    <source>
        <dbReference type="SAM" id="MobiDB-lite"/>
    </source>
</evidence>
<keyword evidence="5 12" id="KW-0418">Kinase</keyword>
<gene>
    <name evidence="12" type="primary">Contig11859.g12687</name>
    <name evidence="12" type="ORF">STYLEM_20787</name>
</gene>
<feature type="compositionally biased region" description="Basic residues" evidence="10">
    <location>
        <begin position="86"/>
        <end position="100"/>
    </location>
</feature>
<dbReference type="InterPro" id="IPR000719">
    <property type="entry name" value="Prot_kinase_dom"/>
</dbReference>
<keyword evidence="2" id="KW-0723">Serine/threonine-protein kinase</keyword>
<organism evidence="12 13">
    <name type="scientific">Stylonychia lemnae</name>
    <name type="common">Ciliate</name>
    <dbReference type="NCBI Taxonomy" id="5949"/>
    <lineage>
        <taxon>Eukaryota</taxon>
        <taxon>Sar</taxon>
        <taxon>Alveolata</taxon>
        <taxon>Ciliophora</taxon>
        <taxon>Intramacronucleata</taxon>
        <taxon>Spirotrichea</taxon>
        <taxon>Stichotrichia</taxon>
        <taxon>Sporadotrichida</taxon>
        <taxon>Oxytrichidae</taxon>
        <taxon>Stylonychinae</taxon>
        <taxon>Stylonychia</taxon>
    </lineage>
</organism>
<dbReference type="InParanoid" id="A0A078BB62"/>
<feature type="compositionally biased region" description="Low complexity" evidence="10">
    <location>
        <begin position="9"/>
        <end position="29"/>
    </location>
</feature>
<dbReference type="OMA" id="EICPRRT"/>
<dbReference type="AlphaFoldDB" id="A0A078BB62"/>
<feature type="region of interest" description="Disordered" evidence="10">
    <location>
        <begin position="768"/>
        <end position="793"/>
    </location>
</feature>
<keyword evidence="13" id="KW-1185">Reference proteome</keyword>
<dbReference type="FunCoup" id="A0A078BB62">
    <property type="interactions" value="156"/>
</dbReference>
<keyword evidence="4 9" id="KW-0547">Nucleotide-binding</keyword>
<sequence length="845" mass="98224">MKNQKKKGNAAAGVEDTQTTQTEASTTFQYSHRGEPNNKDILLSKYGSVSDVDKFKLLQNQHIEDYDDDEASDDNNVLITEEDGQKKKKRKRKKRNKKNKNKEAAENHLQQEQQQNPLKLDINRNDLQDIIEIFLTENIRFADSDQSEDEGIADYKIGGYHPVHVGEIMVDRYVIVQKLGWGHFSTVWLARDLKFNTFVALKVQKSAQHYLEAAYDEVEILDVIARNTDNPEWIKSILHYYKNEPEKLMSGPVSDNCHNVMLLNSFMYDGPNGRHFIMVFEILGVNLLEIMKRYDYKGIPIPLVRRLAKQILIGLDYLHRICRIIHTDLKPENVIVSLSKQELEEIMKRGSLSTVNKTIKTHDVAQNNFFLPKSFIQQNPQPTLLQNVDTTGMTKQQKKKLKKKIKKNQNHDGCPATNANTDEIANQYQEIQHQENALRERENKHKQLFGSNSILGKLDENEIERPRSHSLPNRQYNPDINDYQFAIDRDFNQELQQYFQLKKEIQKLKMKEQQSETESKPEQRDKVHERGPLIDENVNVKICDLGNGCWTHFHFTQRIQTRQYRSPEVMLGIDYDTSADLWSFACMVFELITSDFLFEPRKGPTYGKTDDHLAQMMELLGPIPRKFATAGKQFEKYFGYNEFTGRFTFKNIQGLQYYPLKNLLIEKYRLKINEAEQLADFLLKILKWDLKDRATAQELLDHPWLSMADDYNYKMSDLEYKKYKLKQSIESANEDFLNQEVRTKKKSNMPDNFVGQRKFECNVSELGDSDSDIHGGDREDNVTLNSDDDLDKSLSLDGDSARRKLEDDEFNLNISFCGGYVPNTDLTRVDKGQGNPQFSGLQIKV</sequence>
<feature type="region of interest" description="Disordered" evidence="10">
    <location>
        <begin position="67"/>
        <end position="120"/>
    </location>
</feature>
<dbReference type="GO" id="GO:0050684">
    <property type="term" value="P:regulation of mRNA processing"/>
    <property type="evidence" value="ECO:0007669"/>
    <property type="project" value="TreeGrafter"/>
</dbReference>
<comment type="catalytic activity">
    <reaction evidence="7">
        <text>L-threonyl-[protein] + ATP = O-phospho-L-threonyl-[protein] + ADP + H(+)</text>
        <dbReference type="Rhea" id="RHEA:46608"/>
        <dbReference type="Rhea" id="RHEA-COMP:11060"/>
        <dbReference type="Rhea" id="RHEA-COMP:11605"/>
        <dbReference type="ChEBI" id="CHEBI:15378"/>
        <dbReference type="ChEBI" id="CHEBI:30013"/>
        <dbReference type="ChEBI" id="CHEBI:30616"/>
        <dbReference type="ChEBI" id="CHEBI:61977"/>
        <dbReference type="ChEBI" id="CHEBI:456216"/>
        <dbReference type="EC" id="2.7.11.1"/>
    </reaction>
</comment>
<comment type="catalytic activity">
    <reaction evidence="8">
        <text>L-seryl-[protein] + ATP = O-phospho-L-seryl-[protein] + ADP + H(+)</text>
        <dbReference type="Rhea" id="RHEA:17989"/>
        <dbReference type="Rhea" id="RHEA-COMP:9863"/>
        <dbReference type="Rhea" id="RHEA-COMP:11604"/>
        <dbReference type="ChEBI" id="CHEBI:15378"/>
        <dbReference type="ChEBI" id="CHEBI:29999"/>
        <dbReference type="ChEBI" id="CHEBI:30616"/>
        <dbReference type="ChEBI" id="CHEBI:83421"/>
        <dbReference type="ChEBI" id="CHEBI:456216"/>
        <dbReference type="EC" id="2.7.11.1"/>
    </reaction>
</comment>
<dbReference type="SMART" id="SM00220">
    <property type="entry name" value="S_TKc"/>
    <property type="match status" value="1"/>
</dbReference>
<evidence type="ECO:0000256" key="7">
    <source>
        <dbReference type="ARBA" id="ARBA00047899"/>
    </source>
</evidence>
<dbReference type="Gene3D" id="1.10.510.10">
    <property type="entry name" value="Transferase(Phosphotransferase) domain 1"/>
    <property type="match status" value="2"/>
</dbReference>
<feature type="region of interest" description="Disordered" evidence="10">
    <location>
        <begin position="1"/>
        <end position="42"/>
    </location>
</feature>
<evidence type="ECO:0000256" key="2">
    <source>
        <dbReference type="ARBA" id="ARBA00022527"/>
    </source>
</evidence>
<evidence type="ECO:0000259" key="11">
    <source>
        <dbReference type="PROSITE" id="PS50011"/>
    </source>
</evidence>
<evidence type="ECO:0000256" key="3">
    <source>
        <dbReference type="ARBA" id="ARBA00022679"/>
    </source>
</evidence>
<evidence type="ECO:0000256" key="6">
    <source>
        <dbReference type="ARBA" id="ARBA00022840"/>
    </source>
</evidence>
<reference evidence="12 13" key="1">
    <citation type="submission" date="2014-06" db="EMBL/GenBank/DDBJ databases">
        <authorList>
            <person name="Swart Estienne"/>
        </authorList>
    </citation>
    <scope>NUCLEOTIDE SEQUENCE [LARGE SCALE GENOMIC DNA]</scope>
    <source>
        <strain evidence="12 13">130c</strain>
    </source>
</reference>
<evidence type="ECO:0000256" key="8">
    <source>
        <dbReference type="ARBA" id="ARBA00048679"/>
    </source>
</evidence>
<dbReference type="InterPro" id="IPR011009">
    <property type="entry name" value="Kinase-like_dom_sf"/>
</dbReference>
<dbReference type="Gene3D" id="3.30.200.20">
    <property type="entry name" value="Phosphorylase Kinase, domain 1"/>
    <property type="match status" value="1"/>
</dbReference>
<dbReference type="PROSITE" id="PS50011">
    <property type="entry name" value="PROTEIN_KINASE_DOM"/>
    <property type="match status" value="1"/>
</dbReference>
<name>A0A078BB62_STYLE</name>
<feature type="region of interest" description="Disordered" evidence="10">
    <location>
        <begin position="510"/>
        <end position="531"/>
    </location>
</feature>
<dbReference type="PANTHER" id="PTHR47634:SF9">
    <property type="entry name" value="PROTEIN KINASE DOMAIN-CONTAINING PROTEIN-RELATED"/>
    <property type="match status" value="1"/>
</dbReference>